<keyword evidence="7" id="KW-1185">Reference proteome</keyword>
<gene>
    <name evidence="6" type="ORF">ACFQ4M_14695</name>
</gene>
<dbReference type="PROSITE" id="PS51063">
    <property type="entry name" value="HTH_CRP_2"/>
    <property type="match status" value="1"/>
</dbReference>
<keyword evidence="1" id="KW-0805">Transcription regulation</keyword>
<comment type="caution">
    <text evidence="6">The sequence shown here is derived from an EMBL/GenBank/DDBJ whole genome shotgun (WGS) entry which is preliminary data.</text>
</comment>
<organism evidence="6 7">
    <name type="scientific">Thauera mechernichensis</name>
    <dbReference type="NCBI Taxonomy" id="82788"/>
    <lineage>
        <taxon>Bacteria</taxon>
        <taxon>Pseudomonadati</taxon>
        <taxon>Pseudomonadota</taxon>
        <taxon>Betaproteobacteria</taxon>
        <taxon>Rhodocyclales</taxon>
        <taxon>Zoogloeaceae</taxon>
        <taxon>Thauera</taxon>
    </lineage>
</organism>
<dbReference type="Pfam" id="PF13545">
    <property type="entry name" value="HTH_Crp_2"/>
    <property type="match status" value="1"/>
</dbReference>
<dbReference type="Gene3D" id="1.10.10.10">
    <property type="entry name" value="Winged helix-like DNA-binding domain superfamily/Winged helix DNA-binding domain"/>
    <property type="match status" value="1"/>
</dbReference>
<sequence length="223" mass="24648">MSQPTAVSVVALKTFSLFQGLSDEVLSSVARVSMMRRFPRGQAVVCAGDRSDYVYLVLTGSLKVVVSDEDGREVILSILGQGELFGEMGMFEERPRSASVIAVVPSDLVLIAKQDFRRLMQDSFDVSWRIMCNLAERLRNADRKIESLALMDVYGRVARLLLEMSEDVGGRAVVVRKVSKQDIAKMIGASREMVSRVMKDLGQQGLIEESAEGIVLKERLGDV</sequence>
<dbReference type="SMART" id="SM00419">
    <property type="entry name" value="HTH_CRP"/>
    <property type="match status" value="1"/>
</dbReference>
<dbReference type="InterPro" id="IPR036388">
    <property type="entry name" value="WH-like_DNA-bd_sf"/>
</dbReference>
<dbReference type="SUPFAM" id="SSF46785">
    <property type="entry name" value="Winged helix' DNA-binding domain"/>
    <property type="match status" value="1"/>
</dbReference>
<dbReference type="InterPro" id="IPR014710">
    <property type="entry name" value="RmlC-like_jellyroll"/>
</dbReference>
<evidence type="ECO:0000259" key="5">
    <source>
        <dbReference type="PROSITE" id="PS51063"/>
    </source>
</evidence>
<dbReference type="EMBL" id="JBHTMC010000026">
    <property type="protein sequence ID" value="MFD1264825.1"/>
    <property type="molecule type" value="Genomic_DNA"/>
</dbReference>
<dbReference type="PANTHER" id="PTHR24567:SF74">
    <property type="entry name" value="HTH-TYPE TRANSCRIPTIONAL REGULATOR ARCR"/>
    <property type="match status" value="1"/>
</dbReference>
<dbReference type="InterPro" id="IPR018488">
    <property type="entry name" value="cNMP-bd_CS"/>
</dbReference>
<evidence type="ECO:0000256" key="1">
    <source>
        <dbReference type="ARBA" id="ARBA00023015"/>
    </source>
</evidence>
<dbReference type="Proteomes" id="UP001597158">
    <property type="component" value="Unassembled WGS sequence"/>
</dbReference>
<dbReference type="Pfam" id="PF00027">
    <property type="entry name" value="cNMP_binding"/>
    <property type="match status" value="1"/>
</dbReference>
<name>A0ABW3WG43_9RHOO</name>
<dbReference type="PRINTS" id="PR00103">
    <property type="entry name" value="CAMPKINASE"/>
</dbReference>
<dbReference type="InterPro" id="IPR018490">
    <property type="entry name" value="cNMP-bd_dom_sf"/>
</dbReference>
<dbReference type="Gene3D" id="2.60.120.10">
    <property type="entry name" value="Jelly Rolls"/>
    <property type="match status" value="1"/>
</dbReference>
<dbReference type="CDD" id="cd00038">
    <property type="entry name" value="CAP_ED"/>
    <property type="match status" value="1"/>
</dbReference>
<evidence type="ECO:0000256" key="3">
    <source>
        <dbReference type="ARBA" id="ARBA00023163"/>
    </source>
</evidence>
<dbReference type="PANTHER" id="PTHR24567">
    <property type="entry name" value="CRP FAMILY TRANSCRIPTIONAL REGULATORY PROTEIN"/>
    <property type="match status" value="1"/>
</dbReference>
<dbReference type="PROSITE" id="PS50042">
    <property type="entry name" value="CNMP_BINDING_3"/>
    <property type="match status" value="1"/>
</dbReference>
<keyword evidence="3" id="KW-0804">Transcription</keyword>
<dbReference type="RefSeq" id="WP_002926470.1">
    <property type="nucleotide sequence ID" value="NZ_JARQZE010000004.1"/>
</dbReference>
<reference evidence="7" key="1">
    <citation type="journal article" date="2019" name="Int. J. Syst. Evol. Microbiol.">
        <title>The Global Catalogue of Microorganisms (GCM) 10K type strain sequencing project: providing services to taxonomists for standard genome sequencing and annotation.</title>
        <authorList>
            <consortium name="The Broad Institute Genomics Platform"/>
            <consortium name="The Broad Institute Genome Sequencing Center for Infectious Disease"/>
            <person name="Wu L."/>
            <person name="Ma J."/>
        </authorList>
    </citation>
    <scope>NUCLEOTIDE SEQUENCE [LARGE SCALE GENOMIC DNA]</scope>
    <source>
        <strain evidence="7">CCUG 48884</strain>
    </source>
</reference>
<dbReference type="InterPro" id="IPR000595">
    <property type="entry name" value="cNMP-bd_dom"/>
</dbReference>
<accession>A0ABW3WG43</accession>
<protein>
    <submittedName>
        <fullName evidence="6">Crp/Fnr family transcriptional regulator</fullName>
    </submittedName>
</protein>
<feature type="domain" description="HTH crp-type" evidence="5">
    <location>
        <begin position="151"/>
        <end position="220"/>
    </location>
</feature>
<dbReference type="InterPro" id="IPR050397">
    <property type="entry name" value="Env_Response_Regulators"/>
</dbReference>
<evidence type="ECO:0000256" key="2">
    <source>
        <dbReference type="ARBA" id="ARBA00023125"/>
    </source>
</evidence>
<evidence type="ECO:0000313" key="6">
    <source>
        <dbReference type="EMBL" id="MFD1264825.1"/>
    </source>
</evidence>
<feature type="domain" description="Cyclic nucleotide-binding" evidence="4">
    <location>
        <begin position="17"/>
        <end position="137"/>
    </location>
</feature>
<evidence type="ECO:0000313" key="7">
    <source>
        <dbReference type="Proteomes" id="UP001597158"/>
    </source>
</evidence>
<keyword evidence="2" id="KW-0238">DNA-binding</keyword>
<dbReference type="SUPFAM" id="SSF51206">
    <property type="entry name" value="cAMP-binding domain-like"/>
    <property type="match status" value="1"/>
</dbReference>
<proteinExistence type="predicted"/>
<dbReference type="PROSITE" id="PS00889">
    <property type="entry name" value="CNMP_BINDING_2"/>
    <property type="match status" value="1"/>
</dbReference>
<dbReference type="SMART" id="SM00100">
    <property type="entry name" value="cNMP"/>
    <property type="match status" value="1"/>
</dbReference>
<dbReference type="InterPro" id="IPR012318">
    <property type="entry name" value="HTH_CRP"/>
</dbReference>
<dbReference type="PRINTS" id="PR00034">
    <property type="entry name" value="HTHCRP"/>
</dbReference>
<dbReference type="InterPro" id="IPR036390">
    <property type="entry name" value="WH_DNA-bd_sf"/>
</dbReference>
<evidence type="ECO:0000259" key="4">
    <source>
        <dbReference type="PROSITE" id="PS50042"/>
    </source>
</evidence>